<protein>
    <submittedName>
        <fullName evidence="2">Putative major pilin subunit</fullName>
    </submittedName>
</protein>
<dbReference type="AlphaFoldDB" id="A0A517TAS7"/>
<evidence type="ECO:0000259" key="1">
    <source>
        <dbReference type="Pfam" id="PF07596"/>
    </source>
</evidence>
<dbReference type="InterPro" id="IPR011453">
    <property type="entry name" value="DUF1559"/>
</dbReference>
<dbReference type="Proteomes" id="UP000319976">
    <property type="component" value="Chromosome"/>
</dbReference>
<dbReference type="NCBIfam" id="TIGR04294">
    <property type="entry name" value="pre_pil_HX9DG"/>
    <property type="match status" value="1"/>
</dbReference>
<dbReference type="SUPFAM" id="SSF54523">
    <property type="entry name" value="Pili subunits"/>
    <property type="match status" value="1"/>
</dbReference>
<organism evidence="2 3">
    <name type="scientific">Calycomorphotria hydatis</name>
    <dbReference type="NCBI Taxonomy" id="2528027"/>
    <lineage>
        <taxon>Bacteria</taxon>
        <taxon>Pseudomonadati</taxon>
        <taxon>Planctomycetota</taxon>
        <taxon>Planctomycetia</taxon>
        <taxon>Planctomycetales</taxon>
        <taxon>Planctomycetaceae</taxon>
        <taxon>Calycomorphotria</taxon>
    </lineage>
</organism>
<dbReference type="RefSeq" id="WP_145263499.1">
    <property type="nucleotide sequence ID" value="NZ_CP036316.1"/>
</dbReference>
<dbReference type="Pfam" id="PF07596">
    <property type="entry name" value="SBP_bac_10"/>
    <property type="match status" value="1"/>
</dbReference>
<gene>
    <name evidence="2" type="ORF">V22_27240</name>
</gene>
<feature type="domain" description="DUF1559" evidence="1">
    <location>
        <begin position="38"/>
        <end position="305"/>
    </location>
</feature>
<dbReference type="PANTHER" id="PTHR30093:SF2">
    <property type="entry name" value="TYPE II SECRETION SYSTEM PROTEIN H"/>
    <property type="match status" value="1"/>
</dbReference>
<dbReference type="InterPro" id="IPR027558">
    <property type="entry name" value="Pre_pil_HX9DG_C"/>
</dbReference>
<dbReference type="PROSITE" id="PS00409">
    <property type="entry name" value="PROKAR_NTER_METHYL"/>
    <property type="match status" value="1"/>
</dbReference>
<proteinExistence type="predicted"/>
<evidence type="ECO:0000313" key="2">
    <source>
        <dbReference type="EMBL" id="QDT65470.1"/>
    </source>
</evidence>
<dbReference type="OrthoDB" id="210498at2"/>
<keyword evidence="3" id="KW-1185">Reference proteome</keyword>
<dbReference type="Gene3D" id="3.30.700.10">
    <property type="entry name" value="Glycoprotein, Type 4 Pilin"/>
    <property type="match status" value="1"/>
</dbReference>
<dbReference type="InterPro" id="IPR012902">
    <property type="entry name" value="N_methyl_site"/>
</dbReference>
<reference evidence="2 3" key="1">
    <citation type="submission" date="2019-02" db="EMBL/GenBank/DDBJ databases">
        <title>Deep-cultivation of Planctomycetes and their phenomic and genomic characterization uncovers novel biology.</title>
        <authorList>
            <person name="Wiegand S."/>
            <person name="Jogler M."/>
            <person name="Boedeker C."/>
            <person name="Pinto D."/>
            <person name="Vollmers J."/>
            <person name="Rivas-Marin E."/>
            <person name="Kohn T."/>
            <person name="Peeters S.H."/>
            <person name="Heuer A."/>
            <person name="Rast P."/>
            <person name="Oberbeckmann S."/>
            <person name="Bunk B."/>
            <person name="Jeske O."/>
            <person name="Meyerdierks A."/>
            <person name="Storesund J.E."/>
            <person name="Kallscheuer N."/>
            <person name="Luecker S."/>
            <person name="Lage O.M."/>
            <person name="Pohl T."/>
            <person name="Merkel B.J."/>
            <person name="Hornburger P."/>
            <person name="Mueller R.-W."/>
            <person name="Bruemmer F."/>
            <person name="Labrenz M."/>
            <person name="Spormann A.M."/>
            <person name="Op den Camp H."/>
            <person name="Overmann J."/>
            <person name="Amann R."/>
            <person name="Jetten M.S.M."/>
            <person name="Mascher T."/>
            <person name="Medema M.H."/>
            <person name="Devos D.P."/>
            <person name="Kaster A.-K."/>
            <person name="Ovreas L."/>
            <person name="Rohde M."/>
            <person name="Galperin M.Y."/>
            <person name="Jogler C."/>
        </authorList>
    </citation>
    <scope>NUCLEOTIDE SEQUENCE [LARGE SCALE GENOMIC DNA]</scope>
    <source>
        <strain evidence="2 3">V22</strain>
    </source>
</reference>
<dbReference type="InterPro" id="IPR045584">
    <property type="entry name" value="Pilin-like"/>
</dbReference>
<evidence type="ECO:0000313" key="3">
    <source>
        <dbReference type="Proteomes" id="UP000319976"/>
    </source>
</evidence>
<dbReference type="PANTHER" id="PTHR30093">
    <property type="entry name" value="GENERAL SECRETION PATHWAY PROTEIN G"/>
    <property type="match status" value="1"/>
</dbReference>
<dbReference type="Pfam" id="PF07963">
    <property type="entry name" value="N_methyl"/>
    <property type="match status" value="1"/>
</dbReference>
<dbReference type="EMBL" id="CP036316">
    <property type="protein sequence ID" value="QDT65470.1"/>
    <property type="molecule type" value="Genomic_DNA"/>
</dbReference>
<dbReference type="NCBIfam" id="TIGR02532">
    <property type="entry name" value="IV_pilin_GFxxxE"/>
    <property type="match status" value="1"/>
</dbReference>
<accession>A0A517TAS7</accession>
<dbReference type="KEGG" id="chya:V22_27240"/>
<name>A0A517TAS7_9PLAN</name>
<sequence>MKATRLLTARARGFTLIELLVVIAIIAVLISLLLPAVQQAREAARRSQCKNNLKQLSLGLHNYHDSHKTFPIGNDCHPHGSVPANISPTLRGSTWWVLIMPFIDLANIYQKLDFTIDDELYEQEIDGVKIRDLNQVYPVIDCPSDPTPNYRSVARQGVFSNYAGSIGSHDPWWNPPGDRCQTLVLDGDGIFFAASRIRMRDITDGTTNTLMLGELLISDGTVQEDVRGRIWLGRHGGALFTTNNPPNWVLGDEIHTLWCDSGTNTLCTASLPQRSIALRSMHAGGVHASLADGSVQFFSENIDAQLWSNLGNRRDGNAIGDF</sequence>